<name>X1QFR0_9ZZZZ</name>
<dbReference type="InterPro" id="IPR010359">
    <property type="entry name" value="IrrE_HExxH"/>
</dbReference>
<dbReference type="Gene3D" id="1.10.10.2910">
    <property type="match status" value="1"/>
</dbReference>
<proteinExistence type="predicted"/>
<accession>X1QFR0</accession>
<organism evidence="2">
    <name type="scientific">marine sediment metagenome</name>
    <dbReference type="NCBI Taxonomy" id="412755"/>
    <lineage>
        <taxon>unclassified sequences</taxon>
        <taxon>metagenomes</taxon>
        <taxon>ecological metagenomes</taxon>
    </lineage>
</organism>
<gene>
    <name evidence="2" type="ORF">S12H4_02537</name>
</gene>
<evidence type="ECO:0000259" key="1">
    <source>
        <dbReference type="Pfam" id="PF06114"/>
    </source>
</evidence>
<dbReference type="EMBL" id="BARW01000630">
    <property type="protein sequence ID" value="GAI67018.1"/>
    <property type="molecule type" value="Genomic_DNA"/>
</dbReference>
<dbReference type="AlphaFoldDB" id="X1QFR0"/>
<dbReference type="Pfam" id="PF06114">
    <property type="entry name" value="Peptidase_M78"/>
    <property type="match status" value="1"/>
</dbReference>
<protein>
    <recommendedName>
        <fullName evidence="1">IrrE N-terminal-like domain-containing protein</fullName>
    </recommendedName>
</protein>
<sequence length="229" mass="26852">MTLGKIPKWEIELWSLVSRGDGEHCPLDDRCRIKKENSWCVGERYTEINQLIEERQFNIAKTDFIKAEPKRLGKPFRLVEMLAQKCLKKGKTHGPPVPVELVQLFDTEHAVEIHQISLKAYHGAIWRLKNRWIIQLKSGDTPVMKRFILFHEAFHVLAHCQCIPVFRRRGITQGHFNEGLADYFAACILMPREWVREKWLEVKDLDRMAKIFDVPKVVMTIRLKQLGLV</sequence>
<comment type="caution">
    <text evidence="2">The sequence shown here is derived from an EMBL/GenBank/DDBJ whole genome shotgun (WGS) entry which is preliminary data.</text>
</comment>
<evidence type="ECO:0000313" key="2">
    <source>
        <dbReference type="EMBL" id="GAI67018.1"/>
    </source>
</evidence>
<feature type="domain" description="IrrE N-terminal-like" evidence="1">
    <location>
        <begin position="108"/>
        <end position="224"/>
    </location>
</feature>
<reference evidence="2" key="1">
    <citation type="journal article" date="2014" name="Front. Microbiol.">
        <title>High frequency of phylogenetically diverse reductive dehalogenase-homologous genes in deep subseafloor sedimentary metagenomes.</title>
        <authorList>
            <person name="Kawai M."/>
            <person name="Futagami T."/>
            <person name="Toyoda A."/>
            <person name="Takaki Y."/>
            <person name="Nishi S."/>
            <person name="Hori S."/>
            <person name="Arai W."/>
            <person name="Tsubouchi T."/>
            <person name="Morono Y."/>
            <person name="Uchiyama I."/>
            <person name="Ito T."/>
            <person name="Fujiyama A."/>
            <person name="Inagaki F."/>
            <person name="Takami H."/>
        </authorList>
    </citation>
    <scope>NUCLEOTIDE SEQUENCE</scope>
    <source>
        <strain evidence="2">Expedition CK06-06</strain>
    </source>
</reference>